<feature type="compositionally biased region" description="Acidic residues" evidence="1">
    <location>
        <begin position="1731"/>
        <end position="1741"/>
    </location>
</feature>
<dbReference type="PANTHER" id="PTHR10199">
    <property type="entry name" value="THROMBOSPONDIN"/>
    <property type="match status" value="1"/>
</dbReference>
<feature type="region of interest" description="Disordered" evidence="1">
    <location>
        <begin position="2461"/>
        <end position="2515"/>
    </location>
</feature>
<feature type="region of interest" description="Disordered" evidence="1">
    <location>
        <begin position="1994"/>
        <end position="2112"/>
    </location>
</feature>
<feature type="compositionally biased region" description="Acidic residues" evidence="1">
    <location>
        <begin position="1750"/>
        <end position="1763"/>
    </location>
</feature>
<dbReference type="Gene3D" id="4.10.1080.10">
    <property type="entry name" value="TSP type-3 repeat"/>
    <property type="match status" value="2"/>
</dbReference>
<dbReference type="InterPro" id="IPR018247">
    <property type="entry name" value="EF_Hand_1_Ca_BS"/>
</dbReference>
<dbReference type="STRING" id="692418.SAMN04488029_0288"/>
<dbReference type="Proteomes" id="UP000192472">
    <property type="component" value="Unassembled WGS sequence"/>
</dbReference>
<dbReference type="GO" id="GO:0005509">
    <property type="term" value="F:calcium ion binding"/>
    <property type="evidence" value="ECO:0007669"/>
    <property type="project" value="InterPro"/>
</dbReference>
<feature type="region of interest" description="Disordered" evidence="1">
    <location>
        <begin position="1726"/>
        <end position="1812"/>
    </location>
</feature>
<dbReference type="PANTHER" id="PTHR10199:SF119">
    <property type="entry name" value="RE20510P"/>
    <property type="match status" value="1"/>
</dbReference>
<feature type="compositionally biased region" description="Polar residues" evidence="1">
    <location>
        <begin position="1326"/>
        <end position="1340"/>
    </location>
</feature>
<dbReference type="PROSITE" id="PS00018">
    <property type="entry name" value="EF_HAND_1"/>
    <property type="match status" value="4"/>
</dbReference>
<feature type="compositionally biased region" description="Acidic residues" evidence="1">
    <location>
        <begin position="2472"/>
        <end position="2489"/>
    </location>
</feature>
<evidence type="ECO:0000313" key="5">
    <source>
        <dbReference type="Proteomes" id="UP000192472"/>
    </source>
</evidence>
<evidence type="ECO:0000259" key="3">
    <source>
        <dbReference type="Pfam" id="PF18962"/>
    </source>
</evidence>
<protein>
    <submittedName>
        <fullName evidence="4">Por secretion system C-terminal sorting domain-containing protein</fullName>
    </submittedName>
</protein>
<feature type="region of interest" description="Disordered" evidence="1">
    <location>
        <begin position="1245"/>
        <end position="1272"/>
    </location>
</feature>
<feature type="region of interest" description="Disordered" evidence="1">
    <location>
        <begin position="498"/>
        <end position="520"/>
    </location>
</feature>
<reference evidence="4 5" key="1">
    <citation type="submission" date="2017-04" db="EMBL/GenBank/DDBJ databases">
        <authorList>
            <person name="Afonso C.L."/>
            <person name="Miller P.J."/>
            <person name="Scott M.A."/>
            <person name="Spackman E."/>
            <person name="Goraichik I."/>
            <person name="Dimitrov K.M."/>
            <person name="Suarez D.L."/>
            <person name="Swayne D.E."/>
        </authorList>
    </citation>
    <scope>NUCLEOTIDE SEQUENCE [LARGE SCALE GENOMIC DNA]</scope>
    <source>
        <strain evidence="4 5">DSM 26133</strain>
    </source>
</reference>
<feature type="region of interest" description="Disordered" evidence="1">
    <location>
        <begin position="1547"/>
        <end position="1699"/>
    </location>
</feature>
<dbReference type="NCBIfam" id="TIGR04183">
    <property type="entry name" value="Por_Secre_tail"/>
    <property type="match status" value="1"/>
</dbReference>
<feature type="compositionally biased region" description="Acidic residues" evidence="1">
    <location>
        <begin position="1245"/>
        <end position="1260"/>
    </location>
</feature>
<dbReference type="InterPro" id="IPR026444">
    <property type="entry name" value="Secre_tail"/>
</dbReference>
<feature type="region of interest" description="Disordered" evidence="1">
    <location>
        <begin position="919"/>
        <end position="938"/>
    </location>
</feature>
<feature type="region of interest" description="Disordered" evidence="1">
    <location>
        <begin position="951"/>
        <end position="1074"/>
    </location>
</feature>
<gene>
    <name evidence="4" type="ORF">SAMN04488029_0288</name>
</gene>
<dbReference type="Pfam" id="PF18962">
    <property type="entry name" value="Por_Secre_tail"/>
    <property type="match status" value="1"/>
</dbReference>
<feature type="region of interest" description="Disordered" evidence="1">
    <location>
        <begin position="2995"/>
        <end position="3022"/>
    </location>
</feature>
<dbReference type="RefSeq" id="WP_084370638.1">
    <property type="nucleotide sequence ID" value="NZ_FWYF01000001.1"/>
</dbReference>
<sequence>MRKLLAALILTSWSWNVYSEGSKNLTPSNTGVVNGTNTFVGYLEHDAAGFSGDFLHSDAVAEERVYVYIKAGETLYWGLRRVPTNDGNTNQDLTVVLYENDGTIANSWTLTDDDGSTNSASFDTPQNGVIESHAEAAAGPAILVGASGYDALSYTNNTGSDQDFYIAFVQFDGGSTNEANNINGRSWYDLWDFSVYAGTEEKTGRLHSQKWNFTAGDFNRLLSTDFQLFSLIPSTVGGVNAGYYVKEVDISGIDPYSVLVYANSTGADPVLAGTTDFTLLRQSQLVDNALIEYDLFINNPDLEIYPTSSLPAVTITDANIFCNAAGTGGEAVISFESNQTGQVAVIIDLNGVNGYQDGTADVIMEAEIASEGYSTIRWDGLDGNGVAVASGTEITITGRFTSGPLHVPLFDVEDNTAGIRMLDVRPATSFDLIFWDDSNVTTNQTPTVELDGSNSNNHNWTGTDEDLHNTWSFGYYQVNAQTIDFDFVCDSDGDGILGSNDIDSDNDGQTDSDEGDYLNDADADNIPDYLDEDIVGYVDTNGDGINDNYDLDLDGVVNALDKDSDNDGIPDILELGLTDADNDGSLDDGVGINDVNTNGLADEYDPNCASGAQAGNATAVFDSFTVGAPTDALGVPGATFALFDNIFDVLVLDIGVGVPAGETIVITATTETGGVESYTVEQSINGIDYSTPNTQTFGQNSTFPATQTDNYVLTNPARYLRFTSSTISATERIGIYGLSYSYTGSPCGAITGVAITVPDTDSDGVDNHFDIDSDNDGLLDVYEFGGTADANAQVSGFTDTNGNGWNDAQESTPLSFIDTDGDGVFPNYLDIDSDNDGILDNTEAQASNVFIVSVAGDANNNGLLDVYDPNNGGTLITPVDTDTDGNEDYIDTDADDDGVFDLIEGHDANYDGFGDWDATGSNNDVSDETGYNVDTDNDGLWDVFDTDNGGTAAAVQNSDGADLDNFQDTDDDNDGKLTAGEDANSNGDWTDDFTEGQGSGTPDYLYRGDYDGDAIADASDFDSDNDGISDATESNGESIDPSGDEDGDSVPNYRDLSDATVSGGLTSTNDINGDGVYDVFDSDLDGVPDFLDLDSDNDGMLDAIEANNGEVPFGLNESTGMFNLQDPDNDGLMNYIDSDAVNPGGNSTLANADSDGDGINDYRDIDSDGDGIVDIIEFQTTAGYIAASGLDNDGDGIDDSFDPNDGGTLISAINSDGADLADYLDDDSDNDGVLDIIEGDDTNFDGYGDWDTDSDNDITDEGGSGYGIDSDGDGLDDIFDTVALGSGDNATGTNTDLQNTDGTDFKDWRDSNDDNDGANTIDEDNNGNGNYADDQTSGQSGAIPDYLYNGDFDLDLIADASDIDSDNDGILDTDEANGEIVDPSGDADADGIPNFRDLDDPGVINNMVEIDSNGDGIWDNFDSDLDGSPDFKDLDSDNDGIPDLVEAGGVDVDGNGVIDGLDDSDGDGIPDNVDVDQTGGVDSDGDSIDDIYDFSVSGGTDTDGDDILDTGDLDIDGDGLANVYDSDDGGTPLVVVDFDGDGKIDAADLDSDNDGLPDIIEAGGTDADNDGKVDDLTDTDADGFVDSVDSDNGGSAYTIPDADGDGLYDYKDLDSDNDGITDATESRLGDTDGDGIVDNATDTDGDGWPDAADPDNGGTPAGALDDDNDGILNHQDLDADNDGLPDIVEAGGTDADNDGMVDDALDADMDGIPDNVDVTYFATNGGSGVDSDADGIDDSFDVDQTVGNDTDGDSIDNTFDSDADGNGLDDLVEANPYDNLDTDGDGNPDSHDLDSDNDGITNPYEYGQTVDPATGQLSGFTDANANGWNDAQEATPITPPDTDGDPFGIADFVDLDSDDDGIPDNIEAQNKSAYIGLSGVDTDGDGLDDAYDPDNGGTLLTPVNTDGTGDEDYLDTDADDDGVNDDIEGANSDRNQWADWDSNNNNDPTDETGWDDDVDEDGIFDLFDSYNGTGAANVIGSSSATQDSDADQIWDFQDDDDDNDGILTSAEATTPVTDPNGIIPDYLYGNQDTDGDGQNDVADLDADNDGLRNVLEDGGLAIDPSGDEDSDGLLNYQDADMDGDGIANAADTDADGDLNTDSFSLTDTNSDGVIDQFDKDLDGVPDFRDLDSDNDGIADIIEFGLTDADEDGTLDEGGGITDVDNDGLDDAYDPCTATAGAAGNATAVFSSTSVTNDTNVIGGNDNGYAFFDAGTDEMVIDLGVDIPEGQSVQWQIATTVLGSEITIEQSTDGSDFTAPNLQSYSFVASGVEEDYYYKLIGGSARYFRFRISNFAGGLILIDYLNYNYAANACGVDDGSGLIAIDTDSDGIDNYLDLDSDNDGISDNREAQSALTYVAPSSGDTDGDGILDVYDEDISAGNAIDPINSDAADNDDFLDTDSDNDGIPDEIEGWDGNSNGFADWDTDGDNDITDETGYNIDTDNDGIWNIFDSNSGLGSIANIDGSNQSLQDTDGDSNQDFRDDDDDEDGTLTSAEDTGDGMGGGADGDWTNDFTQGGGSIPDYLFAPDNDGDGVLDIVDLDSDNDGILNTDEYASAVYNAGGTPFDDADGDGIYNYLDDDDINNGSFVDVNNDNVDDQVDQDRDGIPNFFDLDSDNDGIYDAIEANDGIVPVIGGFDLNTGRFSGTDSSPNDGLVDAIAASPLNKDNLDGGALDDYLDLDSDNDGLTDNIESQISTDFVAPSGSDTDGDGLDDSFDNDNGGTPITPTNSDSTDEPDYRDTNSDNDLSNGLTIPDFIEGYDANRNGFSDLDSDLDGLISDETGYNTDTDGDGLWDLFDTYSGRGVNNINGSHADLQDTDGDEILDFRDTDDDQDNITTIVEDVDGDGIWTNDKTQGGGATPDYLYFNDSDKDLVADGQDLDGDQDGVLNDDEYYLTSIDPFGDADADGIYNYNDPDNPGGLTDSDGDGVWDEYDTDLDGVPNFFDLDSDNDGIPDLVENGGTDADGDGKLDGLDDADNDGLLDTYDVDVTLGTDVDGDGIDDAFQDGPDADGDGIEDDVDRDDDNDGLIDTIDPDEGGTALVIDDFDGDGIDNMFDKDSDNDGIVDLIEAGGNDANGDGILDTVGDTDGDGWSNLVDADNGGTALTIPNTDSADNPDYLDLDADDDGTFDYLEGFDDDEDDAYQDDYEARAIAYGNASHYNQLDMTWFNSDTDADDWPDFLDPDSGWYIDSDGDGIINLFDTDQGGDFYGNVSGKPDNDADGKENFIDKNGDFIVTPTFITTGEDGTADSFDVSLTLMPITDVVISIAITNAADEVSLDNNSLTFDNGNWNIPQTVTVTGENDALYDGDEPFEITVSVNDASSDDDYDDAEDQIVDGINEDNEGSIRVSTNTVTTTEGGTDVTFSVELSVQPATNVVVDIDDGSSDEGTVSPATLVFTSLDWDTPKDVTVSPQDDSELDGDQGFNITLSVNDALSDDAFDSAGDEVIAVTNEDDELGVVLSTNSVTTTEDGTTGSFTVVLDVMPATDVNITIAESSDEGDVNPTNITFDNGDWNIPQVITVTPADDVDEDGNQIYAITVSVDGTSDAAFLSVAAQTVVVTNEDDETVPLPLDFLSFSGHYDNEEVQLDWVTANEINVSHFEIEHGLDGSTFVAIGNTEAANVKASENDYSYTHGSPSISTNYYRIKVMDFDGEFTYSEIIKVDSPLYTFEVNYYPNPVDEMLTIETNEKLDNVNIQIISITGGVVLQQVLSGIYSSEFKIDVSSLKTGVYHVLINTNHSNEKFRILKK</sequence>
<feature type="region of interest" description="Disordered" evidence="1">
    <location>
        <begin position="1285"/>
        <end position="1344"/>
    </location>
</feature>
<feature type="compositionally biased region" description="Basic and acidic residues" evidence="1">
    <location>
        <begin position="1303"/>
        <end position="1312"/>
    </location>
</feature>
<feature type="compositionally biased region" description="Acidic residues" evidence="1">
    <location>
        <begin position="1011"/>
        <end position="1027"/>
    </location>
</feature>
<feature type="compositionally biased region" description="Acidic residues" evidence="1">
    <location>
        <begin position="1908"/>
        <end position="1928"/>
    </location>
</feature>
<name>A0A1W2G5K4_REIFA</name>
<keyword evidence="2" id="KW-0732">Signal</keyword>
<organism evidence="4 5">
    <name type="scientific">Reichenbachiella faecimaris</name>
    <dbReference type="NCBI Taxonomy" id="692418"/>
    <lineage>
        <taxon>Bacteria</taxon>
        <taxon>Pseudomonadati</taxon>
        <taxon>Bacteroidota</taxon>
        <taxon>Cytophagia</taxon>
        <taxon>Cytophagales</taxon>
        <taxon>Reichenbachiellaceae</taxon>
        <taxon>Reichenbachiella</taxon>
    </lineage>
</organism>
<feature type="chain" id="PRO_5012596808" evidence="2">
    <location>
        <begin position="20"/>
        <end position="3747"/>
    </location>
</feature>
<feature type="compositionally biased region" description="Polar residues" evidence="1">
    <location>
        <begin position="1288"/>
        <end position="1302"/>
    </location>
</feature>
<keyword evidence="5" id="KW-1185">Reference proteome</keyword>
<dbReference type="OrthoDB" id="934118at2"/>
<feature type="compositionally biased region" description="Acidic residues" evidence="1">
    <location>
        <begin position="2706"/>
        <end position="2716"/>
    </location>
</feature>
<evidence type="ECO:0000256" key="2">
    <source>
        <dbReference type="SAM" id="SignalP"/>
    </source>
</evidence>
<feature type="compositionally biased region" description="Acidic residues" evidence="1">
    <location>
        <begin position="1631"/>
        <end position="1647"/>
    </location>
</feature>
<dbReference type="SUPFAM" id="SSF103647">
    <property type="entry name" value="TSP type-3 repeat"/>
    <property type="match status" value="6"/>
</dbReference>
<feature type="region of interest" description="Disordered" evidence="1">
    <location>
        <begin position="1375"/>
        <end position="1400"/>
    </location>
</feature>
<dbReference type="EMBL" id="FWYF01000001">
    <property type="protein sequence ID" value="SMD31950.1"/>
    <property type="molecule type" value="Genomic_DNA"/>
</dbReference>
<feature type="compositionally biased region" description="Acidic residues" evidence="1">
    <location>
        <begin position="961"/>
        <end position="973"/>
    </location>
</feature>
<feature type="region of interest" description="Disordered" evidence="1">
    <location>
        <begin position="1884"/>
        <end position="1956"/>
    </location>
</feature>
<feature type="compositionally biased region" description="Acidic residues" evidence="1">
    <location>
        <begin position="2033"/>
        <end position="2048"/>
    </location>
</feature>
<dbReference type="InterPro" id="IPR028974">
    <property type="entry name" value="TSP_type-3_rpt"/>
</dbReference>
<evidence type="ECO:0000313" key="4">
    <source>
        <dbReference type="EMBL" id="SMD31950.1"/>
    </source>
</evidence>
<proteinExistence type="predicted"/>
<feature type="compositionally biased region" description="Polar residues" evidence="1">
    <location>
        <begin position="2099"/>
        <end position="2111"/>
    </location>
</feature>
<feature type="region of interest" description="Disordered" evidence="1">
    <location>
        <begin position="2687"/>
        <end position="2749"/>
    </location>
</feature>
<evidence type="ECO:0000256" key="1">
    <source>
        <dbReference type="SAM" id="MobiDB-lite"/>
    </source>
</evidence>
<feature type="domain" description="Secretion system C-terminal sorting" evidence="3">
    <location>
        <begin position="3673"/>
        <end position="3741"/>
    </location>
</feature>
<feature type="region of interest" description="Disordered" evidence="1">
    <location>
        <begin position="1461"/>
        <end position="1488"/>
    </location>
</feature>
<feature type="signal peptide" evidence="2">
    <location>
        <begin position="1"/>
        <end position="19"/>
    </location>
</feature>
<feature type="compositionally biased region" description="Acidic residues" evidence="1">
    <location>
        <begin position="1994"/>
        <end position="2004"/>
    </location>
</feature>
<feature type="compositionally biased region" description="Polar residues" evidence="1">
    <location>
        <begin position="1059"/>
        <end position="1071"/>
    </location>
</feature>
<feature type="compositionally biased region" description="Acidic residues" evidence="1">
    <location>
        <begin position="502"/>
        <end position="520"/>
    </location>
</feature>
<accession>A0A1W2G5K4</accession>
<feature type="compositionally biased region" description="Acidic residues" evidence="1">
    <location>
        <begin position="1313"/>
        <end position="1325"/>
    </location>
</feature>